<reference evidence="9" key="1">
    <citation type="submission" date="2020-06" db="EMBL/GenBank/DDBJ databases">
        <title>Draft genome of Bugula neritina, a colonial animal packing powerful symbionts and potential medicines.</title>
        <authorList>
            <person name="Rayko M."/>
        </authorList>
    </citation>
    <scope>NUCLEOTIDE SEQUENCE [LARGE SCALE GENOMIC DNA]</scope>
    <source>
        <strain evidence="9">Kwan_BN1</strain>
    </source>
</reference>
<evidence type="ECO:0000313" key="9">
    <source>
        <dbReference type="EMBL" id="KAF6032500.1"/>
    </source>
</evidence>
<dbReference type="AlphaFoldDB" id="A0A7J7K1I9"/>
<dbReference type="Pfam" id="PF18100">
    <property type="entry name" value="PDE4_UCR"/>
    <property type="match status" value="1"/>
</dbReference>
<keyword evidence="4" id="KW-0114">cAMP</keyword>
<dbReference type="OrthoDB" id="189220at2759"/>
<dbReference type="Proteomes" id="UP000593567">
    <property type="component" value="Unassembled WGS sequence"/>
</dbReference>
<feature type="binding site" evidence="6">
    <location>
        <position position="223"/>
    </location>
    <ligand>
        <name>Zn(2+)</name>
        <dbReference type="ChEBI" id="CHEBI:29105"/>
        <label>1</label>
    </ligand>
</feature>
<feature type="region of interest" description="Disordered" evidence="7">
    <location>
        <begin position="71"/>
        <end position="109"/>
    </location>
</feature>
<dbReference type="PROSITE" id="PS00126">
    <property type="entry name" value="PDEASE_I_1"/>
    <property type="match status" value="1"/>
</dbReference>
<keyword evidence="10" id="KW-1185">Reference proteome</keyword>
<feature type="binding site" evidence="6">
    <location>
        <position position="377"/>
    </location>
    <ligand>
        <name>Zn(2+)</name>
        <dbReference type="ChEBI" id="CHEBI:29105"/>
        <label>1</label>
    </ligand>
</feature>
<dbReference type="PANTHER" id="PTHR11347">
    <property type="entry name" value="CYCLIC NUCLEOTIDE PHOSPHODIESTERASE"/>
    <property type="match status" value="1"/>
</dbReference>
<dbReference type="GO" id="GO:0046872">
    <property type="term" value="F:metal ion binding"/>
    <property type="evidence" value="ECO:0007669"/>
    <property type="project" value="UniProtKB-KW"/>
</dbReference>
<dbReference type="GO" id="GO:0007165">
    <property type="term" value="P:signal transduction"/>
    <property type="evidence" value="ECO:0007669"/>
    <property type="project" value="InterPro"/>
</dbReference>
<evidence type="ECO:0000259" key="8">
    <source>
        <dbReference type="PROSITE" id="PS51845"/>
    </source>
</evidence>
<evidence type="ECO:0000256" key="7">
    <source>
        <dbReference type="SAM" id="MobiDB-lite"/>
    </source>
</evidence>
<evidence type="ECO:0000256" key="2">
    <source>
        <dbReference type="ARBA" id="ARBA00022723"/>
    </source>
</evidence>
<feature type="binding site" evidence="6">
    <location>
        <position position="260"/>
    </location>
    <ligand>
        <name>Zn(2+)</name>
        <dbReference type="ChEBI" id="CHEBI:29105"/>
        <label>2</label>
    </ligand>
</feature>
<evidence type="ECO:0000256" key="5">
    <source>
        <dbReference type="PIRSR" id="PIRSR623088-1"/>
    </source>
</evidence>
<protein>
    <recommendedName>
        <fullName evidence="1">3',5'-cyclic-AMP phosphodiesterase</fullName>
        <ecNumber evidence="1">3.1.4.53</ecNumber>
    </recommendedName>
</protein>
<dbReference type="Gene3D" id="1.10.1300.10">
    <property type="entry name" value="3'5'-cyclic nucleotide phosphodiesterase, catalytic domain"/>
    <property type="match status" value="1"/>
</dbReference>
<gene>
    <name evidence="9" type="ORF">EB796_009101</name>
</gene>
<sequence length="392" mass="44115">MARDTLDELDWCLDQLETMHTHRSVGDMASNKFRKMLGKELTAFEADDSNPVGNSRVSDFIFQNYLNKEQELDLPSPKEQDGVNKLPVSTAMSSDSVGPSSSEVSSNYSNRHIQTISHRVLSKTDSLSNTIPECPEDIPVSGVETTHQQELMQYLGEVDNWGIDVFKISELSNNRPLTCITYTIMKKRNLLNTFQINPQTLVTYLMHLEAHYHQDVPYHNNMHAADVVQSAHVLLNAQVLKPIFNDLEVLATLFACAAHDVDHPGVSNQFLVTTENRLAWLYNDESVLENHHISLAFQLLKDEGCNIFDNLAPKQWKSVRKMAIDMVLSTDMSKHMGLLAELKTMVETKKVAAAYELKLDNYAERIQVLQNLVHCADLGNPAKPPAVLQAVD</sequence>
<dbReference type="PROSITE" id="PS51845">
    <property type="entry name" value="PDEASE_I_2"/>
    <property type="match status" value="1"/>
</dbReference>
<keyword evidence="3" id="KW-0378">Hydrolase</keyword>
<proteinExistence type="predicted"/>
<evidence type="ECO:0000256" key="6">
    <source>
        <dbReference type="PIRSR" id="PIRSR623088-3"/>
    </source>
</evidence>
<dbReference type="PRINTS" id="PR00387">
    <property type="entry name" value="PDIESTERASE1"/>
</dbReference>
<evidence type="ECO:0000313" key="10">
    <source>
        <dbReference type="Proteomes" id="UP000593567"/>
    </source>
</evidence>
<feature type="domain" description="PDEase" evidence="8">
    <location>
        <begin position="143"/>
        <end position="392"/>
    </location>
</feature>
<dbReference type="InterPro" id="IPR040844">
    <property type="entry name" value="PDE4_UCR"/>
</dbReference>
<feature type="binding site" evidence="6">
    <location>
        <position position="260"/>
    </location>
    <ligand>
        <name>Zn(2+)</name>
        <dbReference type="ChEBI" id="CHEBI:29105"/>
        <label>1</label>
    </ligand>
</feature>
<dbReference type="EC" id="3.1.4.53" evidence="1"/>
<dbReference type="EMBL" id="VXIV02001497">
    <property type="protein sequence ID" value="KAF6032500.1"/>
    <property type="molecule type" value="Genomic_DNA"/>
</dbReference>
<dbReference type="SUPFAM" id="SSF109604">
    <property type="entry name" value="HD-domain/PDEase-like"/>
    <property type="match status" value="1"/>
</dbReference>
<evidence type="ECO:0000256" key="3">
    <source>
        <dbReference type="ARBA" id="ARBA00022801"/>
    </source>
</evidence>
<keyword evidence="2 6" id="KW-0479">Metal-binding</keyword>
<evidence type="ECO:0000256" key="1">
    <source>
        <dbReference type="ARBA" id="ARBA00012276"/>
    </source>
</evidence>
<dbReference type="InterPro" id="IPR002073">
    <property type="entry name" value="PDEase_catalytic_dom"/>
</dbReference>
<dbReference type="Pfam" id="PF00233">
    <property type="entry name" value="PDEase_I"/>
    <property type="match status" value="1"/>
</dbReference>
<feature type="compositionally biased region" description="Basic and acidic residues" evidence="7">
    <location>
        <begin position="71"/>
        <end position="82"/>
    </location>
</feature>
<dbReference type="GO" id="GO:0004115">
    <property type="term" value="F:3',5'-cyclic-AMP phosphodiesterase activity"/>
    <property type="evidence" value="ECO:0007669"/>
    <property type="project" value="UniProtKB-EC"/>
</dbReference>
<feature type="compositionally biased region" description="Low complexity" evidence="7">
    <location>
        <begin position="93"/>
        <end position="109"/>
    </location>
</feature>
<dbReference type="InterPro" id="IPR023088">
    <property type="entry name" value="PDEase"/>
</dbReference>
<dbReference type="InterPro" id="IPR036971">
    <property type="entry name" value="PDEase_catalytic_dom_sf"/>
</dbReference>
<name>A0A7J7K1I9_BUGNE</name>
<evidence type="ECO:0000256" key="4">
    <source>
        <dbReference type="ARBA" id="ARBA00023149"/>
    </source>
</evidence>
<comment type="caution">
    <text evidence="9">The sequence shown here is derived from an EMBL/GenBank/DDBJ whole genome shotgun (WGS) entry which is preliminary data.</text>
</comment>
<feature type="active site" description="Proton donor" evidence="5">
    <location>
        <position position="219"/>
    </location>
</feature>
<feature type="binding site" evidence="6">
    <location>
        <position position="259"/>
    </location>
    <ligand>
        <name>Zn(2+)</name>
        <dbReference type="ChEBI" id="CHEBI:29105"/>
        <label>1</label>
    </ligand>
</feature>
<dbReference type="InterPro" id="IPR023174">
    <property type="entry name" value="PDEase_CS"/>
</dbReference>
<accession>A0A7J7K1I9</accession>
<organism evidence="9 10">
    <name type="scientific">Bugula neritina</name>
    <name type="common">Brown bryozoan</name>
    <name type="synonym">Sertularia neritina</name>
    <dbReference type="NCBI Taxonomy" id="10212"/>
    <lineage>
        <taxon>Eukaryota</taxon>
        <taxon>Metazoa</taxon>
        <taxon>Spiralia</taxon>
        <taxon>Lophotrochozoa</taxon>
        <taxon>Bryozoa</taxon>
        <taxon>Gymnolaemata</taxon>
        <taxon>Cheilostomatida</taxon>
        <taxon>Flustrina</taxon>
        <taxon>Buguloidea</taxon>
        <taxon>Bugulidae</taxon>
        <taxon>Bugula</taxon>
    </lineage>
</organism>